<dbReference type="InterPro" id="IPR036193">
    <property type="entry name" value="ADK_active_lid_dom_sf"/>
</dbReference>
<keyword evidence="7 8" id="KW-0067">ATP-binding</keyword>
<dbReference type="Pfam" id="PF00406">
    <property type="entry name" value="ADK"/>
    <property type="match status" value="1"/>
</dbReference>
<feature type="binding site" evidence="8">
    <location>
        <begin position="131"/>
        <end position="132"/>
    </location>
    <ligand>
        <name>ATP</name>
        <dbReference type="ChEBI" id="CHEBI:30616"/>
    </ligand>
</feature>
<evidence type="ECO:0000256" key="10">
    <source>
        <dbReference type="RuleBase" id="RU003331"/>
    </source>
</evidence>
<dbReference type="GO" id="GO:0005524">
    <property type="term" value="F:ATP binding"/>
    <property type="evidence" value="ECO:0007669"/>
    <property type="project" value="UniProtKB-UniRule"/>
</dbReference>
<dbReference type="InterPro" id="IPR000850">
    <property type="entry name" value="Adenylat/UMP-CMP_kin"/>
</dbReference>
<gene>
    <name evidence="8 12" type="primary">adk</name>
    <name evidence="12" type="ORF">CPRO_05590</name>
    <name evidence="13" type="ORF">SAMN02745151_02909</name>
</gene>
<dbReference type="Proteomes" id="UP000068026">
    <property type="component" value="Chromosome"/>
</dbReference>
<feature type="binding site" evidence="8">
    <location>
        <position position="31"/>
    </location>
    <ligand>
        <name>AMP</name>
        <dbReference type="ChEBI" id="CHEBI:456215"/>
    </ligand>
</feature>
<feature type="binding site" evidence="8">
    <location>
        <position position="92"/>
    </location>
    <ligand>
        <name>AMP</name>
        <dbReference type="ChEBI" id="CHEBI:456215"/>
    </ligand>
</feature>
<comment type="domain">
    <text evidence="8">Consists of three domains, a large central CORE domain and two small peripheral domains, NMPbind and LID, which undergo movements during catalysis. The LID domain closes over the site of phosphoryl transfer upon ATP binding. Assembling and dissambling the active center during each catalytic cycle provides an effective means to prevent ATP hydrolysis. Some bacteria have evolved a zinc-coordinating structure that stabilizes the LID domain.</text>
</comment>
<feature type="binding site" evidence="8">
    <location>
        <begin position="57"/>
        <end position="59"/>
    </location>
    <ligand>
        <name>AMP</name>
        <dbReference type="ChEBI" id="CHEBI:456215"/>
    </ligand>
</feature>
<feature type="binding site" evidence="8">
    <location>
        <position position="122"/>
    </location>
    <ligand>
        <name>ATP</name>
        <dbReference type="ChEBI" id="CHEBI:30616"/>
    </ligand>
</feature>
<dbReference type="AlphaFoldDB" id="A0A0X8V8S1"/>
<feature type="binding site" evidence="8">
    <location>
        <position position="166"/>
    </location>
    <ligand>
        <name>AMP</name>
        <dbReference type="ChEBI" id="CHEBI:456215"/>
    </ligand>
</feature>
<dbReference type="EMBL" id="FQUA01000019">
    <property type="protein sequence ID" value="SHF13915.1"/>
    <property type="molecule type" value="Genomic_DNA"/>
</dbReference>
<dbReference type="NCBIfam" id="TIGR01351">
    <property type="entry name" value="adk"/>
    <property type="match status" value="1"/>
</dbReference>
<evidence type="ECO:0000256" key="1">
    <source>
        <dbReference type="ARBA" id="ARBA00022679"/>
    </source>
</evidence>
<reference evidence="15" key="4">
    <citation type="submission" date="2016-11" db="EMBL/GenBank/DDBJ databases">
        <authorList>
            <person name="Jaros S."/>
            <person name="Januszkiewicz K."/>
            <person name="Wedrychowicz H."/>
        </authorList>
    </citation>
    <scope>NUCLEOTIDE SEQUENCE [LARGE SCALE GENOMIC DNA]</scope>
    <source>
        <strain evidence="15">DSM 1682</strain>
    </source>
</reference>
<dbReference type="CDD" id="cd01428">
    <property type="entry name" value="ADK"/>
    <property type="match status" value="1"/>
</dbReference>
<feature type="region of interest" description="NMP" evidence="8">
    <location>
        <begin position="30"/>
        <end position="59"/>
    </location>
</feature>
<keyword evidence="2 8" id="KW-0479">Metal-binding</keyword>
<dbReference type="OrthoDB" id="9805030at2"/>
<dbReference type="Pfam" id="PF05191">
    <property type="entry name" value="ADK_lid"/>
    <property type="match status" value="1"/>
</dbReference>
<keyword evidence="1 8" id="KW-0808">Transferase</keyword>
<evidence type="ECO:0000256" key="6">
    <source>
        <dbReference type="ARBA" id="ARBA00022833"/>
    </source>
</evidence>
<dbReference type="InterPro" id="IPR007862">
    <property type="entry name" value="Adenylate_kinase_lid-dom"/>
</dbReference>
<feature type="binding site" evidence="8">
    <location>
        <position position="148"/>
    </location>
    <ligand>
        <name>Zn(2+)</name>
        <dbReference type="ChEBI" id="CHEBI:29105"/>
        <note>structural</note>
    </ligand>
</feature>
<feature type="binding site" evidence="8">
    <location>
        <position position="125"/>
    </location>
    <ligand>
        <name>Zn(2+)</name>
        <dbReference type="ChEBI" id="CHEBI:29105"/>
        <note>structural</note>
    </ligand>
</feature>
<evidence type="ECO:0000313" key="12">
    <source>
        <dbReference type="EMBL" id="AMJ40162.1"/>
    </source>
</evidence>
<dbReference type="NCBIfam" id="NF001381">
    <property type="entry name" value="PRK00279.1-3"/>
    <property type="match status" value="1"/>
</dbReference>
<dbReference type="GO" id="GO:0008270">
    <property type="term" value="F:zinc ion binding"/>
    <property type="evidence" value="ECO:0007669"/>
    <property type="project" value="UniProtKB-UniRule"/>
</dbReference>
<dbReference type="PROSITE" id="PS00113">
    <property type="entry name" value="ADENYLATE_KINASE"/>
    <property type="match status" value="1"/>
</dbReference>
<comment type="subcellular location">
    <subcellularLocation>
        <location evidence="8 10">Cytoplasm</location>
    </subcellularLocation>
</comment>
<comment type="subunit">
    <text evidence="8 10">Monomer.</text>
</comment>
<feature type="binding site" evidence="8">
    <location>
        <begin position="85"/>
        <end position="88"/>
    </location>
    <ligand>
        <name>AMP</name>
        <dbReference type="ChEBI" id="CHEBI:456215"/>
    </ligand>
</feature>
<keyword evidence="3 8" id="KW-0545">Nucleotide biosynthesis</keyword>
<evidence type="ECO:0000256" key="8">
    <source>
        <dbReference type="HAMAP-Rule" id="MF_00235"/>
    </source>
</evidence>
<protein>
    <recommendedName>
        <fullName evidence="8 10">Adenylate kinase</fullName>
        <shortName evidence="8">AK</shortName>
        <ecNumber evidence="8 10">2.7.4.3</ecNumber>
    </recommendedName>
    <alternativeName>
        <fullName evidence="8">ATP-AMP transphosphorylase</fullName>
    </alternativeName>
    <alternativeName>
        <fullName evidence="8">ATP:AMP phosphotransferase</fullName>
    </alternativeName>
    <alternativeName>
        <fullName evidence="8">Adenylate monophosphate kinase</fullName>
    </alternativeName>
</protein>
<dbReference type="HAMAP" id="MF_00235">
    <property type="entry name" value="Adenylate_kinase_Adk"/>
    <property type="match status" value="1"/>
</dbReference>
<dbReference type="InterPro" id="IPR033690">
    <property type="entry name" value="Adenylat_kinase_CS"/>
</dbReference>
<dbReference type="GO" id="GO:0004017">
    <property type="term" value="F:AMP kinase activity"/>
    <property type="evidence" value="ECO:0007669"/>
    <property type="project" value="UniProtKB-UniRule"/>
</dbReference>
<keyword evidence="6 8" id="KW-0862">Zinc</keyword>
<comment type="similarity">
    <text evidence="8 9">Belongs to the adenylate kinase family.</text>
</comment>
<reference evidence="12 14" key="1">
    <citation type="journal article" date="2016" name="Genome Announc.">
        <title>Complete Genome Sequence of the Amino Acid-Fermenting Clostridium propionicum X2 (DSM 1682).</title>
        <authorList>
            <person name="Poehlein A."/>
            <person name="Schlien K."/>
            <person name="Chowdhury N.P."/>
            <person name="Gottschalk G."/>
            <person name="Buckel W."/>
            <person name="Daniel R."/>
        </authorList>
    </citation>
    <scope>NUCLEOTIDE SEQUENCE [LARGE SCALE GENOMIC DNA]</scope>
    <source>
        <strain evidence="12 14">X2</strain>
    </source>
</reference>
<dbReference type="FunFam" id="3.40.50.300:FF:000106">
    <property type="entry name" value="Adenylate kinase mitochondrial"/>
    <property type="match status" value="1"/>
</dbReference>
<dbReference type="GO" id="GO:0044209">
    <property type="term" value="P:AMP salvage"/>
    <property type="evidence" value="ECO:0007669"/>
    <property type="project" value="UniProtKB-UniRule"/>
</dbReference>
<evidence type="ECO:0000256" key="7">
    <source>
        <dbReference type="ARBA" id="ARBA00022840"/>
    </source>
</evidence>
<evidence type="ECO:0000256" key="9">
    <source>
        <dbReference type="RuleBase" id="RU003330"/>
    </source>
</evidence>
<dbReference type="SUPFAM" id="SSF52540">
    <property type="entry name" value="P-loop containing nucleoside triphosphate hydrolases"/>
    <property type="match status" value="1"/>
</dbReference>
<keyword evidence="14" id="KW-1185">Reference proteome</keyword>
<dbReference type="InterPro" id="IPR006259">
    <property type="entry name" value="Adenyl_kin_sub"/>
</dbReference>
<feature type="binding site" evidence="8">
    <location>
        <position position="155"/>
    </location>
    <ligand>
        <name>AMP</name>
        <dbReference type="ChEBI" id="CHEBI:456215"/>
    </ligand>
</feature>
<dbReference type="KEGG" id="cpro:CPRO_05590"/>
<sequence>MKLVLIGAPAAGKGTQAARLVKHYGIAHISTGDMLREEVAKGTELGIQAKSIMASGGLVSDELIIAIVKERIQKDDCKNGFILDGFPRTVIQAEKLEEMVALDKVVYINAPDEIMLARLTARETCPKCGATFNKLFLPAKVAGVCDVCGEALTQRKDDTTEAGLARIKTFHEQSEPLVAFYEKENILIEVDGTMPIDEITKAIIKGLER</sequence>
<evidence type="ECO:0000256" key="5">
    <source>
        <dbReference type="ARBA" id="ARBA00022777"/>
    </source>
</evidence>
<keyword evidence="8" id="KW-0963">Cytoplasm</keyword>
<feature type="binding site" evidence="8">
    <location>
        <position position="128"/>
    </location>
    <ligand>
        <name>Zn(2+)</name>
        <dbReference type="ChEBI" id="CHEBI:29105"/>
        <note>structural</note>
    </ligand>
</feature>
<proteinExistence type="inferred from homology"/>
<comment type="pathway">
    <text evidence="8">Purine metabolism; AMP biosynthesis via salvage pathway; AMP from ADP: step 1/1.</text>
</comment>
<dbReference type="SUPFAM" id="SSF57774">
    <property type="entry name" value="Microbial and mitochondrial ADK, insert 'zinc finger' domain"/>
    <property type="match status" value="1"/>
</dbReference>
<evidence type="ECO:0000256" key="3">
    <source>
        <dbReference type="ARBA" id="ARBA00022727"/>
    </source>
</evidence>
<feature type="region of interest" description="LID" evidence="8">
    <location>
        <begin position="121"/>
        <end position="158"/>
    </location>
</feature>
<reference evidence="13" key="3">
    <citation type="submission" date="2016-11" db="EMBL/GenBank/DDBJ databases">
        <authorList>
            <person name="Varghese N."/>
            <person name="Submissions S."/>
        </authorList>
    </citation>
    <scope>NUCLEOTIDE SEQUENCE</scope>
    <source>
        <strain evidence="13">DSM 1682</strain>
    </source>
</reference>
<comment type="catalytic activity">
    <reaction evidence="8 10">
        <text>AMP + ATP = 2 ADP</text>
        <dbReference type="Rhea" id="RHEA:12973"/>
        <dbReference type="ChEBI" id="CHEBI:30616"/>
        <dbReference type="ChEBI" id="CHEBI:456215"/>
        <dbReference type="ChEBI" id="CHEBI:456216"/>
        <dbReference type="EC" id="2.7.4.3"/>
    </reaction>
</comment>
<dbReference type="EMBL" id="CP014223">
    <property type="protein sequence ID" value="AMJ40162.1"/>
    <property type="molecule type" value="Genomic_DNA"/>
</dbReference>
<dbReference type="Gene3D" id="3.40.50.300">
    <property type="entry name" value="P-loop containing nucleotide triphosphate hydrolases"/>
    <property type="match status" value="1"/>
</dbReference>
<evidence type="ECO:0000256" key="2">
    <source>
        <dbReference type="ARBA" id="ARBA00022723"/>
    </source>
</evidence>
<feature type="binding site" evidence="8">
    <location>
        <position position="194"/>
    </location>
    <ligand>
        <name>ATP</name>
        <dbReference type="ChEBI" id="CHEBI:30616"/>
    </ligand>
</feature>
<dbReference type="PRINTS" id="PR00094">
    <property type="entry name" value="ADENYLTKNASE"/>
</dbReference>
<feature type="binding site" evidence="8">
    <location>
        <position position="36"/>
    </location>
    <ligand>
        <name>AMP</name>
        <dbReference type="ChEBI" id="CHEBI:456215"/>
    </ligand>
</feature>
<dbReference type="GO" id="GO:0005737">
    <property type="term" value="C:cytoplasm"/>
    <property type="evidence" value="ECO:0007669"/>
    <property type="project" value="UniProtKB-SubCell"/>
</dbReference>
<evidence type="ECO:0000259" key="11">
    <source>
        <dbReference type="Pfam" id="PF05191"/>
    </source>
</evidence>
<name>A0A0X8V8S1_ANAPI</name>
<keyword evidence="5 8" id="KW-0418">Kinase</keyword>
<comment type="function">
    <text evidence="8">Catalyzes the reversible transfer of the terminal phosphate group between ATP and AMP. Plays an important role in cellular energy homeostasis and in adenine nucleotide metabolism.</text>
</comment>
<dbReference type="PANTHER" id="PTHR23359">
    <property type="entry name" value="NUCLEOTIDE KINASE"/>
    <property type="match status" value="1"/>
</dbReference>
<dbReference type="Proteomes" id="UP000184204">
    <property type="component" value="Unassembled WGS sequence"/>
</dbReference>
<dbReference type="NCBIfam" id="NF001380">
    <property type="entry name" value="PRK00279.1-2"/>
    <property type="match status" value="1"/>
</dbReference>
<evidence type="ECO:0000313" key="13">
    <source>
        <dbReference type="EMBL" id="SHF13915.1"/>
    </source>
</evidence>
<feature type="domain" description="Adenylate kinase active site lid" evidence="11">
    <location>
        <begin position="122"/>
        <end position="157"/>
    </location>
</feature>
<keyword evidence="4 8" id="KW-0547">Nucleotide-binding</keyword>
<reference evidence="14" key="2">
    <citation type="submission" date="2016-01" db="EMBL/GenBank/DDBJ databases">
        <authorList>
            <person name="Poehlein A."/>
            <person name="Schlien K."/>
            <person name="Gottschalk G."/>
            <person name="Buckel W."/>
            <person name="Daniel R."/>
        </authorList>
    </citation>
    <scope>NUCLEOTIDE SEQUENCE [LARGE SCALE GENOMIC DNA]</scope>
    <source>
        <strain evidence="14">X2</strain>
    </source>
</reference>
<evidence type="ECO:0000313" key="14">
    <source>
        <dbReference type="Proteomes" id="UP000068026"/>
    </source>
</evidence>
<dbReference type="EC" id="2.7.4.3" evidence="8 10"/>
<evidence type="ECO:0000256" key="4">
    <source>
        <dbReference type="ARBA" id="ARBA00022741"/>
    </source>
</evidence>
<feature type="binding site" evidence="8">
    <location>
        <position position="145"/>
    </location>
    <ligand>
        <name>Zn(2+)</name>
        <dbReference type="ChEBI" id="CHEBI:29105"/>
        <note>structural</note>
    </ligand>
</feature>
<dbReference type="InterPro" id="IPR027417">
    <property type="entry name" value="P-loop_NTPase"/>
</dbReference>
<accession>A0A0X8V8S1</accession>
<evidence type="ECO:0000313" key="15">
    <source>
        <dbReference type="Proteomes" id="UP000184204"/>
    </source>
</evidence>
<organism evidence="13 15">
    <name type="scientific">Anaerotignum propionicum DSM 1682</name>
    <dbReference type="NCBI Taxonomy" id="991789"/>
    <lineage>
        <taxon>Bacteria</taxon>
        <taxon>Bacillati</taxon>
        <taxon>Bacillota</taxon>
        <taxon>Clostridia</taxon>
        <taxon>Lachnospirales</taxon>
        <taxon>Anaerotignaceae</taxon>
        <taxon>Anaerotignum</taxon>
    </lineage>
</organism>
<feature type="binding site" evidence="8">
    <location>
        <begin position="10"/>
        <end position="15"/>
    </location>
    <ligand>
        <name>ATP</name>
        <dbReference type="ChEBI" id="CHEBI:30616"/>
    </ligand>
</feature>